<dbReference type="SMART" id="SM00034">
    <property type="entry name" value="CLECT"/>
    <property type="match status" value="2"/>
</dbReference>
<dbReference type="PROSITE" id="PS00615">
    <property type="entry name" value="C_TYPE_LECTIN_1"/>
    <property type="match status" value="2"/>
</dbReference>
<dbReference type="InterPro" id="IPR052065">
    <property type="entry name" value="Compl_asym_regulator"/>
</dbReference>
<organism evidence="7 8">
    <name type="scientific">Crassostrea virginica</name>
    <name type="common">Eastern oyster</name>
    <dbReference type="NCBI Taxonomy" id="6565"/>
    <lineage>
        <taxon>Eukaryota</taxon>
        <taxon>Metazoa</taxon>
        <taxon>Spiralia</taxon>
        <taxon>Lophotrochozoa</taxon>
        <taxon>Mollusca</taxon>
        <taxon>Bivalvia</taxon>
        <taxon>Autobranchia</taxon>
        <taxon>Pteriomorphia</taxon>
        <taxon>Ostreida</taxon>
        <taxon>Ostreoidea</taxon>
        <taxon>Ostreidae</taxon>
        <taxon>Crassostrea</taxon>
    </lineage>
</organism>
<dbReference type="InterPro" id="IPR018378">
    <property type="entry name" value="C-type_lectin_CS"/>
</dbReference>
<dbReference type="SUPFAM" id="SSF82895">
    <property type="entry name" value="TSP-1 type 1 repeat"/>
    <property type="match status" value="7"/>
</dbReference>
<dbReference type="SUPFAM" id="SSF57424">
    <property type="entry name" value="LDL receptor-like module"/>
    <property type="match status" value="1"/>
</dbReference>
<keyword evidence="3" id="KW-1015">Disulfide bond</keyword>
<accession>A0A8B8EJC5</accession>
<dbReference type="InterPro" id="IPR036383">
    <property type="entry name" value="TSP1_rpt_sf"/>
</dbReference>
<dbReference type="InterPro" id="IPR001304">
    <property type="entry name" value="C-type_lectin-like"/>
</dbReference>
<dbReference type="SUPFAM" id="SSF56436">
    <property type="entry name" value="C-type lectin-like"/>
    <property type="match status" value="2"/>
</dbReference>
<dbReference type="Pfam" id="PF00090">
    <property type="entry name" value="TSP_1"/>
    <property type="match status" value="7"/>
</dbReference>
<dbReference type="PROSITE" id="PS50092">
    <property type="entry name" value="TSP1"/>
    <property type="match status" value="7"/>
</dbReference>
<proteinExistence type="predicted"/>
<dbReference type="PROSITE" id="PS50041">
    <property type="entry name" value="C_TYPE_LECTIN_2"/>
    <property type="match status" value="2"/>
</dbReference>
<feature type="signal peptide" evidence="5">
    <location>
        <begin position="1"/>
        <end position="21"/>
    </location>
</feature>
<protein>
    <submittedName>
        <fullName evidence="8">Coadhesin-like</fullName>
    </submittedName>
</protein>
<dbReference type="SMART" id="SM00192">
    <property type="entry name" value="LDLa"/>
    <property type="match status" value="1"/>
</dbReference>
<comment type="caution">
    <text evidence="4">Lacks conserved residue(s) required for the propagation of feature annotation.</text>
</comment>
<evidence type="ECO:0000256" key="1">
    <source>
        <dbReference type="ARBA" id="ARBA00022536"/>
    </source>
</evidence>
<dbReference type="PROSITE" id="PS50068">
    <property type="entry name" value="LDLRA_2"/>
    <property type="match status" value="1"/>
</dbReference>
<evidence type="ECO:0000256" key="3">
    <source>
        <dbReference type="ARBA" id="ARBA00023157"/>
    </source>
</evidence>
<sequence>MAEIRLSLILAALCLAGYTYAGCPSGWAGYGANCYKLFTGALEWSLAARDCQRYGANLVSIESSGEQYFVENLIGGHTAWTSGSDRNYEGAWAWYSGFQSWSYTKWHPGEPNNSGGENCLHILTSRVGWNDLPCNRGLAYVCEIHYGTSSCGSGWHQSNGRCYRMFGNTNWISALRTCQSNGANLVSIESSTEQSYVEGLIGGNSVWTSGIDGNKEGYWFFASGTRSWSYTKWHPGEPNNSGGEHCIHILTNRNGWNDLPCTHTSIYTMCEKPAPVVHGNWGAWGSYGGCTKSCASGTQSRSRSCNNPAPANGGNSCAGSSTSSRSCNTHNCPVHGNWASWSGYGSCSKTCGGGSQSRSRTCTNPAPLYGGNSCSGSGTSSQSCNTHNCPIDGNWASWASWGTCTVTCGGGTQDRSRTCTNPAPLYGGSACGGSSSSRQACNTHHCPIDGVWATWGGWGTCTETCGGGIQTRARNCSNPAPQYGGSDCPGFSSSTQTCNTHNCPIDGVWASWGSYGACTVTCGGGTQERQRTCTNPAPQYGGANCPGSTVSSQACNTQNCPIDGAWSSWGAYGTCSVTCGGGTQSRTRTCTNPTPQYGGAACPGTDTTSQDCNTQICIIDGAWGAWGTWGDCTKSCASGRKSRSRICDNPKPANGGLDCPGSSGDFEYCNTHVCPTVPAGTYQQLCPTGYFTCESGAMTCIYNAFKCDCSKDCDDGSDETEGYAGCTNVEQCLLENGAGYTSVPIGTLFLTLLTALLAKWMSL</sequence>
<dbReference type="InterPro" id="IPR016186">
    <property type="entry name" value="C-type_lectin-like/link_sf"/>
</dbReference>
<evidence type="ECO:0000313" key="8">
    <source>
        <dbReference type="RefSeq" id="XP_022339844.1"/>
    </source>
</evidence>
<dbReference type="PANTHER" id="PTHR22906">
    <property type="entry name" value="PROPERDIN"/>
    <property type="match status" value="1"/>
</dbReference>
<feature type="chain" id="PRO_5034588997" evidence="5">
    <location>
        <begin position="22"/>
        <end position="763"/>
    </location>
</feature>
<dbReference type="CDD" id="cd00037">
    <property type="entry name" value="CLECT"/>
    <property type="match status" value="2"/>
</dbReference>
<dbReference type="RefSeq" id="XP_022339844.1">
    <property type="nucleotide sequence ID" value="XM_022484136.1"/>
</dbReference>
<feature type="domain" description="C-type lectin" evidence="6">
    <location>
        <begin position="30"/>
        <end position="143"/>
    </location>
</feature>
<keyword evidence="5" id="KW-0732">Signal</keyword>
<dbReference type="Pfam" id="PF00057">
    <property type="entry name" value="Ldl_recept_a"/>
    <property type="match status" value="1"/>
</dbReference>
<name>A0A8B8EJC5_CRAVI</name>
<evidence type="ECO:0000313" key="7">
    <source>
        <dbReference type="Proteomes" id="UP000694844"/>
    </source>
</evidence>
<evidence type="ECO:0000256" key="4">
    <source>
        <dbReference type="PROSITE-ProRule" id="PRU00124"/>
    </source>
</evidence>
<dbReference type="Proteomes" id="UP000694844">
    <property type="component" value="Chromosome 5"/>
</dbReference>
<keyword evidence="2" id="KW-0677">Repeat</keyword>
<keyword evidence="1" id="KW-0245">EGF-like domain</keyword>
<dbReference type="InterPro" id="IPR000884">
    <property type="entry name" value="TSP1_rpt"/>
</dbReference>
<dbReference type="FunFam" id="2.20.100.10:FF:000001">
    <property type="entry name" value="semaphorin-5A isoform X1"/>
    <property type="match status" value="5"/>
</dbReference>
<reference evidence="8" key="1">
    <citation type="submission" date="2025-08" db="UniProtKB">
        <authorList>
            <consortium name="RefSeq"/>
        </authorList>
    </citation>
    <scope>IDENTIFICATION</scope>
    <source>
        <tissue evidence="8">Whole sample</tissue>
    </source>
</reference>
<dbReference type="PANTHER" id="PTHR22906:SF21">
    <property type="entry name" value="SEMA DOMAIN-CONTAINING PROTEIN"/>
    <property type="match status" value="1"/>
</dbReference>
<feature type="domain" description="C-type lectin" evidence="6">
    <location>
        <begin position="158"/>
        <end position="261"/>
    </location>
</feature>
<dbReference type="CDD" id="cd00112">
    <property type="entry name" value="LDLa"/>
    <property type="match status" value="1"/>
</dbReference>
<keyword evidence="7" id="KW-1185">Reference proteome</keyword>
<dbReference type="FunFam" id="2.20.100.10:FF:000007">
    <property type="entry name" value="Thrombospondin 1"/>
    <property type="match status" value="2"/>
</dbReference>
<dbReference type="OrthoDB" id="446173at2759"/>
<dbReference type="PRINTS" id="PR01705">
    <property type="entry name" value="TSP1REPEAT"/>
</dbReference>
<dbReference type="Gene3D" id="2.20.100.10">
    <property type="entry name" value="Thrombospondin type-1 (TSP1) repeat"/>
    <property type="match status" value="7"/>
</dbReference>
<dbReference type="Gene3D" id="4.10.400.10">
    <property type="entry name" value="Low-density Lipoprotein Receptor"/>
    <property type="match status" value="1"/>
</dbReference>
<dbReference type="AlphaFoldDB" id="A0A8B8EJC5"/>
<dbReference type="Gene3D" id="3.10.100.10">
    <property type="entry name" value="Mannose-Binding Protein A, subunit A"/>
    <property type="match status" value="2"/>
</dbReference>
<dbReference type="GeneID" id="111134777"/>
<dbReference type="SMART" id="SM00209">
    <property type="entry name" value="TSP1"/>
    <property type="match status" value="7"/>
</dbReference>
<dbReference type="InterPro" id="IPR002172">
    <property type="entry name" value="LDrepeatLR_classA_rpt"/>
</dbReference>
<evidence type="ECO:0000256" key="5">
    <source>
        <dbReference type="SAM" id="SignalP"/>
    </source>
</evidence>
<dbReference type="InterPro" id="IPR016187">
    <property type="entry name" value="CTDL_fold"/>
</dbReference>
<dbReference type="Pfam" id="PF00059">
    <property type="entry name" value="Lectin_C"/>
    <property type="match status" value="2"/>
</dbReference>
<dbReference type="KEGG" id="cvn:111134777"/>
<dbReference type="InterPro" id="IPR036055">
    <property type="entry name" value="LDL_receptor-like_sf"/>
</dbReference>
<gene>
    <name evidence="8" type="primary">LOC111134777</name>
</gene>
<evidence type="ECO:0000259" key="6">
    <source>
        <dbReference type="PROSITE" id="PS50041"/>
    </source>
</evidence>
<evidence type="ECO:0000256" key="2">
    <source>
        <dbReference type="ARBA" id="ARBA00022737"/>
    </source>
</evidence>